<sequence>MANVLSFKGWLINESRMINEAANPNSISSDIVNLFNTGSFWAPYKGLVNDREGQAVVAFANWWATNIQPNVNTLLSQDLKNQFKTIQMVLASKLEGGESNDTYTWKIGGTSYKVDTDF</sequence>
<accession>A0A6J5Q6S8</accession>
<proteinExistence type="predicted"/>
<dbReference type="EMBL" id="LR796923">
    <property type="protein sequence ID" value="CAB4175264.1"/>
    <property type="molecule type" value="Genomic_DNA"/>
</dbReference>
<protein>
    <submittedName>
        <fullName evidence="1">Uncharacterized protein</fullName>
    </submittedName>
</protein>
<gene>
    <name evidence="1" type="ORF">UFOVP972_134</name>
</gene>
<reference evidence="1" key="1">
    <citation type="submission" date="2020-05" db="EMBL/GenBank/DDBJ databases">
        <authorList>
            <person name="Chiriac C."/>
            <person name="Salcher M."/>
            <person name="Ghai R."/>
            <person name="Kavagutti S V."/>
        </authorList>
    </citation>
    <scope>NUCLEOTIDE SEQUENCE</scope>
</reference>
<name>A0A6J5Q6S8_9CAUD</name>
<organism evidence="1">
    <name type="scientific">uncultured Caudovirales phage</name>
    <dbReference type="NCBI Taxonomy" id="2100421"/>
    <lineage>
        <taxon>Viruses</taxon>
        <taxon>Duplodnaviria</taxon>
        <taxon>Heunggongvirae</taxon>
        <taxon>Uroviricota</taxon>
        <taxon>Caudoviricetes</taxon>
        <taxon>Peduoviridae</taxon>
        <taxon>Maltschvirus</taxon>
        <taxon>Maltschvirus maltsch</taxon>
    </lineage>
</organism>
<evidence type="ECO:0000313" key="1">
    <source>
        <dbReference type="EMBL" id="CAB4175264.1"/>
    </source>
</evidence>